<dbReference type="PANTHER" id="PTHR11486">
    <property type="entry name" value="FIBROBLAST GROWTH FACTOR"/>
    <property type="match status" value="1"/>
</dbReference>
<feature type="signal peptide" evidence="2">
    <location>
        <begin position="1"/>
        <end position="20"/>
    </location>
</feature>
<keyword evidence="2" id="KW-0732">Signal</keyword>
<dbReference type="AlphaFoldDB" id="A0A8S3YJV5"/>
<dbReference type="CDD" id="cd23307">
    <property type="entry name" value="beta-trefoil_FGF8-like"/>
    <property type="match status" value="1"/>
</dbReference>
<proteinExistence type="inferred from homology"/>
<feature type="chain" id="PRO_5035904561" evidence="2">
    <location>
        <begin position="21"/>
        <end position="204"/>
    </location>
</feature>
<reference evidence="3" key="1">
    <citation type="submission" date="2021-04" db="EMBL/GenBank/DDBJ databases">
        <authorList>
            <consortium name="Molecular Ecology Group"/>
        </authorList>
    </citation>
    <scope>NUCLEOTIDE SEQUENCE</scope>
</reference>
<protein>
    <submittedName>
        <fullName evidence="3">Uncharacterized protein</fullName>
    </submittedName>
</protein>
<dbReference type="InterPro" id="IPR002209">
    <property type="entry name" value="Fibroblast_GF_fam"/>
</dbReference>
<evidence type="ECO:0000256" key="1">
    <source>
        <dbReference type="ARBA" id="ARBA00007936"/>
    </source>
</evidence>
<feature type="non-terminal residue" evidence="3">
    <location>
        <position position="204"/>
    </location>
</feature>
<evidence type="ECO:0000313" key="3">
    <source>
        <dbReference type="EMBL" id="CAG5117403.1"/>
    </source>
</evidence>
<dbReference type="Proteomes" id="UP000678393">
    <property type="component" value="Unassembled WGS sequence"/>
</dbReference>
<sequence length="204" mass="23272">LLSLLLIYILLALAVPHVGCSLSGSNSPIGTYSQHNVISSPPLIKRYALISRCSDKPVQMDFKKKISANGTKSNLLSCLKFISDASGAIKIKSGLVNTYLCFSRKGRLISRTSAENSQCMFREVTDNNYFKLQSVANPHWYMGFDRRGRKLKGYAKNDSWARNKCFMFTKVDWPIKRKRRHQRHRKASQMDTDDSLSAWDLCQR</sequence>
<keyword evidence="4" id="KW-1185">Reference proteome</keyword>
<dbReference type="SMART" id="SM00442">
    <property type="entry name" value="FGF"/>
    <property type="match status" value="1"/>
</dbReference>
<dbReference type="Pfam" id="PF00167">
    <property type="entry name" value="FGF"/>
    <property type="match status" value="1"/>
</dbReference>
<name>A0A8S3YJV5_9EUPU</name>
<evidence type="ECO:0000313" key="4">
    <source>
        <dbReference type="Proteomes" id="UP000678393"/>
    </source>
</evidence>
<dbReference type="OrthoDB" id="5988014at2759"/>
<comment type="similarity">
    <text evidence="1">Belongs to the heparin-binding growth factors family.</text>
</comment>
<dbReference type="Gene3D" id="2.80.10.50">
    <property type="match status" value="1"/>
</dbReference>
<dbReference type="GO" id="GO:0008083">
    <property type="term" value="F:growth factor activity"/>
    <property type="evidence" value="ECO:0007669"/>
    <property type="project" value="InterPro"/>
</dbReference>
<organism evidence="3 4">
    <name type="scientific">Candidula unifasciata</name>
    <dbReference type="NCBI Taxonomy" id="100452"/>
    <lineage>
        <taxon>Eukaryota</taxon>
        <taxon>Metazoa</taxon>
        <taxon>Spiralia</taxon>
        <taxon>Lophotrochozoa</taxon>
        <taxon>Mollusca</taxon>
        <taxon>Gastropoda</taxon>
        <taxon>Heterobranchia</taxon>
        <taxon>Euthyneura</taxon>
        <taxon>Panpulmonata</taxon>
        <taxon>Eupulmonata</taxon>
        <taxon>Stylommatophora</taxon>
        <taxon>Helicina</taxon>
        <taxon>Helicoidea</taxon>
        <taxon>Geomitridae</taxon>
        <taxon>Candidula</taxon>
    </lineage>
</organism>
<comment type="caution">
    <text evidence="3">The sequence shown here is derived from an EMBL/GenBank/DDBJ whole genome shotgun (WGS) entry which is preliminary data.</text>
</comment>
<dbReference type="SUPFAM" id="SSF50353">
    <property type="entry name" value="Cytokine"/>
    <property type="match status" value="1"/>
</dbReference>
<accession>A0A8S3YJV5</accession>
<gene>
    <name evidence="3" type="ORF">CUNI_LOCUS2961</name>
</gene>
<evidence type="ECO:0000256" key="2">
    <source>
        <dbReference type="SAM" id="SignalP"/>
    </source>
</evidence>
<dbReference type="EMBL" id="CAJHNH020000401">
    <property type="protein sequence ID" value="CAG5117403.1"/>
    <property type="molecule type" value="Genomic_DNA"/>
</dbReference>
<dbReference type="InterPro" id="IPR008996">
    <property type="entry name" value="IL1/FGF"/>
</dbReference>